<sequence>MYGFEPTTKYCFSIPRKEQTYRTPGTSLAPINTPILSRHPGKTYRLNKWPKKQNPHQVYNNGKQ</sequence>
<reference evidence="2 3" key="1">
    <citation type="journal article" date="2012" name="J. Virol.">
        <title>Complete Genomic Sequence of Salmonella enterica Serovar Enteritidis Phage SE2.</title>
        <authorList>
            <person name="Tiwari B.R."/>
            <person name="Kim S."/>
            <person name="Kim J."/>
        </authorList>
    </citation>
    <scope>NUCLEOTIDE SEQUENCE [LARGE SCALE GENOMIC DNA]</scope>
</reference>
<dbReference type="GeneID" id="11669824"/>
<dbReference type="EMBL" id="JQ007353">
    <property type="protein sequence ID" value="AEX56166.1"/>
    <property type="molecule type" value="Genomic_DNA"/>
</dbReference>
<evidence type="ECO:0000313" key="2">
    <source>
        <dbReference type="EMBL" id="AEX56166.1"/>
    </source>
</evidence>
<organism evidence="2 3">
    <name type="scientific">Salmonella phage SE2</name>
    <dbReference type="NCBI Taxonomy" id="1115478"/>
    <lineage>
        <taxon>Viruses</taxon>
        <taxon>Duplodnaviria</taxon>
        <taxon>Heunggongvirae</taxon>
        <taxon>Uroviricota</taxon>
        <taxon>Caudoviricetes</taxon>
        <taxon>Sarkviridae</taxon>
        <taxon>Guernseyvirinae</taxon>
        <taxon>Jerseyvirus</taxon>
        <taxon>Jerseyvirus SE2</taxon>
    </lineage>
</organism>
<feature type="compositionally biased region" description="Polar residues" evidence="1">
    <location>
        <begin position="55"/>
        <end position="64"/>
    </location>
</feature>
<accession>H2EQG6</accession>
<keyword evidence="3" id="KW-1185">Reference proteome</keyword>
<feature type="region of interest" description="Disordered" evidence="1">
    <location>
        <begin position="45"/>
        <end position="64"/>
    </location>
</feature>
<dbReference type="KEGG" id="vg:11669824"/>
<dbReference type="RefSeq" id="YP_005098123.1">
    <property type="nucleotide sequence ID" value="NC_016763.1"/>
</dbReference>
<evidence type="ECO:0000313" key="3">
    <source>
        <dbReference type="Proteomes" id="UP000007749"/>
    </source>
</evidence>
<protein>
    <submittedName>
        <fullName evidence="2">Uncharacterized protein</fullName>
    </submittedName>
</protein>
<evidence type="ECO:0000256" key="1">
    <source>
        <dbReference type="SAM" id="MobiDB-lite"/>
    </source>
</evidence>
<name>H2EQG6_9CAUD</name>
<proteinExistence type="predicted"/>
<dbReference type="Proteomes" id="UP000007749">
    <property type="component" value="Segment"/>
</dbReference>